<evidence type="ECO:0000256" key="6">
    <source>
        <dbReference type="ARBA" id="ARBA00023136"/>
    </source>
</evidence>
<evidence type="ECO:0000313" key="9">
    <source>
        <dbReference type="EMBL" id="MFC7600607.1"/>
    </source>
</evidence>
<keyword evidence="2 7" id="KW-0813">Transport</keyword>
<keyword evidence="3" id="KW-1003">Cell membrane</keyword>
<evidence type="ECO:0000256" key="7">
    <source>
        <dbReference type="RuleBase" id="RU363032"/>
    </source>
</evidence>
<feature type="domain" description="ABC transmembrane type-1" evidence="8">
    <location>
        <begin position="60"/>
        <end position="244"/>
    </location>
</feature>
<feature type="transmembrane region" description="Helical" evidence="7">
    <location>
        <begin position="75"/>
        <end position="99"/>
    </location>
</feature>
<organism evidence="9 10">
    <name type="scientific">Streptosporangium amethystogenes subsp. fukuiense</name>
    <dbReference type="NCBI Taxonomy" id="698418"/>
    <lineage>
        <taxon>Bacteria</taxon>
        <taxon>Bacillati</taxon>
        <taxon>Actinomycetota</taxon>
        <taxon>Actinomycetes</taxon>
        <taxon>Streptosporangiales</taxon>
        <taxon>Streptosporangiaceae</taxon>
        <taxon>Streptosporangium</taxon>
    </lineage>
</organism>
<dbReference type="RefSeq" id="WP_386270993.1">
    <property type="nucleotide sequence ID" value="NZ_JBHSIJ010000002.1"/>
</dbReference>
<feature type="transmembrane region" description="Helical" evidence="7">
    <location>
        <begin position="220"/>
        <end position="240"/>
    </location>
</feature>
<comment type="similarity">
    <text evidence="7">Belongs to the binding-protein-dependent transport system permease family.</text>
</comment>
<dbReference type="PROSITE" id="PS50928">
    <property type="entry name" value="ABC_TM1"/>
    <property type="match status" value="1"/>
</dbReference>
<evidence type="ECO:0000256" key="2">
    <source>
        <dbReference type="ARBA" id="ARBA00022448"/>
    </source>
</evidence>
<keyword evidence="10" id="KW-1185">Reference proteome</keyword>
<evidence type="ECO:0000256" key="5">
    <source>
        <dbReference type="ARBA" id="ARBA00022989"/>
    </source>
</evidence>
<name>A0ABW2SWV6_9ACTN</name>
<dbReference type="Pfam" id="PF00528">
    <property type="entry name" value="BPD_transp_1"/>
    <property type="match status" value="1"/>
</dbReference>
<dbReference type="EMBL" id="JBHTEE010000001">
    <property type="protein sequence ID" value="MFC7600607.1"/>
    <property type="molecule type" value="Genomic_DNA"/>
</dbReference>
<evidence type="ECO:0000256" key="3">
    <source>
        <dbReference type="ARBA" id="ARBA00022475"/>
    </source>
</evidence>
<dbReference type="SUPFAM" id="SSF161098">
    <property type="entry name" value="MetI-like"/>
    <property type="match status" value="1"/>
</dbReference>
<feature type="transmembrane region" description="Helical" evidence="7">
    <location>
        <begin position="15"/>
        <end position="37"/>
    </location>
</feature>
<evidence type="ECO:0000256" key="1">
    <source>
        <dbReference type="ARBA" id="ARBA00004651"/>
    </source>
</evidence>
<keyword evidence="4 7" id="KW-0812">Transmembrane</keyword>
<evidence type="ECO:0000256" key="4">
    <source>
        <dbReference type="ARBA" id="ARBA00022692"/>
    </source>
</evidence>
<dbReference type="Gene3D" id="1.10.3720.10">
    <property type="entry name" value="MetI-like"/>
    <property type="match status" value="1"/>
</dbReference>
<keyword evidence="6 7" id="KW-0472">Membrane</keyword>
<dbReference type="Proteomes" id="UP001596514">
    <property type="component" value="Unassembled WGS sequence"/>
</dbReference>
<comment type="subcellular location">
    <subcellularLocation>
        <location evidence="1 7">Cell membrane</location>
        <topology evidence="1 7">Multi-pass membrane protein</topology>
    </subcellularLocation>
</comment>
<gene>
    <name evidence="9" type="ORF">ACFQVD_10915</name>
</gene>
<keyword evidence="5 7" id="KW-1133">Transmembrane helix</keyword>
<reference evidence="10" key="1">
    <citation type="journal article" date="2019" name="Int. J. Syst. Evol. Microbiol.">
        <title>The Global Catalogue of Microorganisms (GCM) 10K type strain sequencing project: providing services to taxonomists for standard genome sequencing and annotation.</title>
        <authorList>
            <consortium name="The Broad Institute Genomics Platform"/>
            <consortium name="The Broad Institute Genome Sequencing Center for Infectious Disease"/>
            <person name="Wu L."/>
            <person name="Ma J."/>
        </authorList>
    </citation>
    <scope>NUCLEOTIDE SEQUENCE [LARGE SCALE GENOMIC DNA]</scope>
    <source>
        <strain evidence="10">JCM 10083</strain>
    </source>
</reference>
<protein>
    <submittedName>
        <fullName evidence="9">ABC transporter permease</fullName>
    </submittedName>
</protein>
<dbReference type="InterPro" id="IPR035906">
    <property type="entry name" value="MetI-like_sf"/>
</dbReference>
<sequence>MTITAKKPTVRHESILGIVIPLSALVLWQLLASLGLLEDFLPAPVRVGQALVDLISDGRLADALLISLLRAVTGLVLGVAIGSALGWFCGTSLLGSALLNPTLQALRALPVLALVPLFILWFGIGELSKILMIAIATMFPIYVNVMSAVSNMDRKYLELASTLKLSRWQVLRRIHLPAALPAWFVGFRYSSGFALVILVISEQVNADSGLGYLMTEARTYYRLDVIIVGILIYGILGVLADRGVAALERRALRWNDAVVKA</sequence>
<accession>A0ABW2SWV6</accession>
<dbReference type="PANTHER" id="PTHR30151">
    <property type="entry name" value="ALKANE SULFONATE ABC TRANSPORTER-RELATED, MEMBRANE SUBUNIT"/>
    <property type="match status" value="1"/>
</dbReference>
<dbReference type="InterPro" id="IPR000515">
    <property type="entry name" value="MetI-like"/>
</dbReference>
<feature type="transmembrane region" description="Helical" evidence="7">
    <location>
        <begin position="174"/>
        <end position="200"/>
    </location>
</feature>
<dbReference type="CDD" id="cd06261">
    <property type="entry name" value="TM_PBP2"/>
    <property type="match status" value="1"/>
</dbReference>
<feature type="transmembrane region" description="Helical" evidence="7">
    <location>
        <begin position="130"/>
        <end position="149"/>
    </location>
</feature>
<dbReference type="PANTHER" id="PTHR30151:SF38">
    <property type="entry name" value="ALIPHATIC SULFONATES TRANSPORT PERMEASE PROTEIN SSUC-RELATED"/>
    <property type="match status" value="1"/>
</dbReference>
<proteinExistence type="inferred from homology"/>
<evidence type="ECO:0000313" key="10">
    <source>
        <dbReference type="Proteomes" id="UP001596514"/>
    </source>
</evidence>
<comment type="caution">
    <text evidence="9">The sequence shown here is derived from an EMBL/GenBank/DDBJ whole genome shotgun (WGS) entry which is preliminary data.</text>
</comment>
<feature type="transmembrane region" description="Helical" evidence="7">
    <location>
        <begin position="106"/>
        <end position="124"/>
    </location>
</feature>
<evidence type="ECO:0000259" key="8">
    <source>
        <dbReference type="PROSITE" id="PS50928"/>
    </source>
</evidence>